<keyword evidence="3" id="KW-0175">Coiled coil</keyword>
<keyword evidence="1 2" id="KW-0807">Transducer</keyword>
<reference evidence="5 6" key="1">
    <citation type="submission" date="2023-07" db="EMBL/GenBank/DDBJ databases">
        <title>The novel representative of Negativicutes class, Anaeroselena agilis gen. nov. sp. nov.</title>
        <authorList>
            <person name="Prokofeva M.I."/>
            <person name="Elcheninov A.G."/>
            <person name="Klyukina A."/>
            <person name="Kublanov I.V."/>
            <person name="Frolov E.N."/>
            <person name="Podosokorskaya O.A."/>
        </authorList>
    </citation>
    <scope>NUCLEOTIDE SEQUENCE [LARGE SCALE GENOMIC DNA]</scope>
    <source>
        <strain evidence="5 6">4137-cl</strain>
    </source>
</reference>
<dbReference type="Pfam" id="PF00015">
    <property type="entry name" value="MCPsignal"/>
    <property type="match status" value="1"/>
</dbReference>
<comment type="caution">
    <text evidence="5">The sequence shown here is derived from an EMBL/GenBank/DDBJ whole genome shotgun (WGS) entry which is preliminary data.</text>
</comment>
<dbReference type="PROSITE" id="PS50111">
    <property type="entry name" value="CHEMOTAXIS_TRANSDUC_2"/>
    <property type="match status" value="1"/>
</dbReference>
<accession>A0ABU3NXK9</accession>
<dbReference type="PANTHER" id="PTHR32089">
    <property type="entry name" value="METHYL-ACCEPTING CHEMOTAXIS PROTEIN MCPB"/>
    <property type="match status" value="1"/>
</dbReference>
<dbReference type="PANTHER" id="PTHR32089:SF112">
    <property type="entry name" value="LYSOZYME-LIKE PROTEIN-RELATED"/>
    <property type="match status" value="1"/>
</dbReference>
<dbReference type="EMBL" id="JAUOZS010000001">
    <property type="protein sequence ID" value="MDT8901537.1"/>
    <property type="molecule type" value="Genomic_DNA"/>
</dbReference>
<keyword evidence="6" id="KW-1185">Reference proteome</keyword>
<dbReference type="SUPFAM" id="SSF58104">
    <property type="entry name" value="Methyl-accepting chemotaxis protein (MCP) signaling domain"/>
    <property type="match status" value="1"/>
</dbReference>
<name>A0ABU3NXK9_9FIRM</name>
<dbReference type="Gene3D" id="1.10.287.950">
    <property type="entry name" value="Methyl-accepting chemotaxis protein"/>
    <property type="match status" value="1"/>
</dbReference>
<dbReference type="Proteomes" id="UP001254848">
    <property type="component" value="Unassembled WGS sequence"/>
</dbReference>
<organism evidence="5 6">
    <name type="scientific">Anaeroselena agilis</name>
    <dbReference type="NCBI Taxonomy" id="3063788"/>
    <lineage>
        <taxon>Bacteria</taxon>
        <taxon>Bacillati</taxon>
        <taxon>Bacillota</taxon>
        <taxon>Negativicutes</taxon>
        <taxon>Acetonemataceae</taxon>
        <taxon>Anaeroselena</taxon>
    </lineage>
</organism>
<evidence type="ECO:0000313" key="5">
    <source>
        <dbReference type="EMBL" id="MDT8901537.1"/>
    </source>
</evidence>
<sequence length="283" mass="30041">MAEEYTAEEVLEAFKIVAPYLDDATPLSLGVSVVKDGIITAYAPGGDLDLKYKAGEQMKGKVSAEAMEGKRRIVRLVPQEKSAHGVAYVVCAMPIMDGDRAAGVVTTTGTVEGYLRLTGGAAKLSQSSETMNANLEELAAKSSELSAASKKLEELSGELLKFTKETDEIVSFIRNVAEQTNLLGLNAAIEAARVGEMGRGFGVVAEEVRKLAGVSAESVKSITASLKRIQNGVGNLGGMVDDIDANIVDQASSVQEIAKESEQLTTLARDLQDASLKMYQFTE</sequence>
<protein>
    <submittedName>
        <fullName evidence="5">Methyl-accepting chemotaxis protein</fullName>
    </submittedName>
</protein>
<dbReference type="SMART" id="SM00283">
    <property type="entry name" value="MA"/>
    <property type="match status" value="1"/>
</dbReference>
<dbReference type="RefSeq" id="WP_413780045.1">
    <property type="nucleotide sequence ID" value="NZ_JAUOZS010000001.1"/>
</dbReference>
<proteinExistence type="predicted"/>
<evidence type="ECO:0000259" key="4">
    <source>
        <dbReference type="PROSITE" id="PS50111"/>
    </source>
</evidence>
<gene>
    <name evidence="5" type="ORF">Q4T40_09815</name>
</gene>
<evidence type="ECO:0000256" key="1">
    <source>
        <dbReference type="ARBA" id="ARBA00023224"/>
    </source>
</evidence>
<evidence type="ECO:0000256" key="3">
    <source>
        <dbReference type="SAM" id="Coils"/>
    </source>
</evidence>
<evidence type="ECO:0000313" key="6">
    <source>
        <dbReference type="Proteomes" id="UP001254848"/>
    </source>
</evidence>
<dbReference type="InterPro" id="IPR004089">
    <property type="entry name" value="MCPsignal_dom"/>
</dbReference>
<feature type="domain" description="Methyl-accepting transducer" evidence="4">
    <location>
        <begin position="101"/>
        <end position="283"/>
    </location>
</feature>
<feature type="coiled-coil region" evidence="3">
    <location>
        <begin position="121"/>
        <end position="165"/>
    </location>
</feature>
<evidence type="ECO:0000256" key="2">
    <source>
        <dbReference type="PROSITE-ProRule" id="PRU00284"/>
    </source>
</evidence>